<protein>
    <submittedName>
        <fullName evidence="1">Uncharacterized protein</fullName>
    </submittedName>
</protein>
<organism evidence="1 2">
    <name type="scientific">Vaccinium darrowii</name>
    <dbReference type="NCBI Taxonomy" id="229202"/>
    <lineage>
        <taxon>Eukaryota</taxon>
        <taxon>Viridiplantae</taxon>
        <taxon>Streptophyta</taxon>
        <taxon>Embryophyta</taxon>
        <taxon>Tracheophyta</taxon>
        <taxon>Spermatophyta</taxon>
        <taxon>Magnoliopsida</taxon>
        <taxon>eudicotyledons</taxon>
        <taxon>Gunneridae</taxon>
        <taxon>Pentapetalae</taxon>
        <taxon>asterids</taxon>
        <taxon>Ericales</taxon>
        <taxon>Ericaceae</taxon>
        <taxon>Vaccinioideae</taxon>
        <taxon>Vaccinieae</taxon>
        <taxon>Vaccinium</taxon>
    </lineage>
</organism>
<name>A0ACB7ZKK1_9ERIC</name>
<keyword evidence="2" id="KW-1185">Reference proteome</keyword>
<accession>A0ACB7ZKK1</accession>
<gene>
    <name evidence="1" type="ORF">Vadar_015801</name>
</gene>
<dbReference type="EMBL" id="CM037159">
    <property type="protein sequence ID" value="KAH7866119.1"/>
    <property type="molecule type" value="Genomic_DNA"/>
</dbReference>
<dbReference type="Proteomes" id="UP000828048">
    <property type="component" value="Chromosome 9"/>
</dbReference>
<evidence type="ECO:0000313" key="2">
    <source>
        <dbReference type="Proteomes" id="UP000828048"/>
    </source>
</evidence>
<sequence length="515" mass="56921">MSKLVTLFVDNLAENVDNLALRRKFSDYGVVRDAFIPNKRGKNSGRRFGFVRFDCPVSADVAIDKANGIRLLDKTIFVKLAAFNKYDLSDNALAPIDVSKGPRCRSFKPSLPNSEHKLFSYADAVKGVSNQPNVACAVEADCSWLERSVVGKLLHYQSVDSIQKVFCSIGMEDLQIRYLGGSFILITGKSLSAVETILNVDLAWASKYFYSLERWNGQILPPTRCVWLNCFGVPLNVWVAQTFHNIGKLWGDVLALDVYTIKGMAFDRGRILVATEKFDHINEVIQLEVNGKLIPIRVSEDSYNSVNMEHVDSVLKSSLHGMAPEFFKPPIVFSDDVEANNGKEFGTKLVAETPNVSVVGEVDNLADNSQAKDDAICDSVVNDSIEESDCDDSLVGESKEEIDSFEDIATVRQLDLSKSKESSNPYVRNCTLALDDGDFVPDIDKVILGPDRALGEFDERDPDVEKVTDTVEGANDDGIPLDHHVANRLSPVKAATKVDCRSPPAIINKKRDTES</sequence>
<reference evidence="1 2" key="1">
    <citation type="journal article" date="2021" name="Hortic Res">
        <title>High-quality reference genome and annotation aids understanding of berry development for evergreen blueberry (Vaccinium darrowii).</title>
        <authorList>
            <person name="Yu J."/>
            <person name="Hulse-Kemp A.M."/>
            <person name="Babiker E."/>
            <person name="Staton M."/>
        </authorList>
    </citation>
    <scope>NUCLEOTIDE SEQUENCE [LARGE SCALE GENOMIC DNA]</scope>
    <source>
        <strain evidence="2">cv. NJ 8807/NJ 8810</strain>
        <tissue evidence="1">Young leaf</tissue>
    </source>
</reference>
<comment type="caution">
    <text evidence="1">The sequence shown here is derived from an EMBL/GenBank/DDBJ whole genome shotgun (WGS) entry which is preliminary data.</text>
</comment>
<proteinExistence type="predicted"/>
<evidence type="ECO:0000313" key="1">
    <source>
        <dbReference type="EMBL" id="KAH7866119.1"/>
    </source>
</evidence>